<reference evidence="3 4" key="1">
    <citation type="submission" date="2018-01" db="EMBL/GenBank/DDBJ databases">
        <title>Species boundaries and ecological features among Paraburkholderia terrae DSMZ17804T, P. hospita DSMZ17164T and P. caribensis DSMZ13236T.</title>
        <authorList>
            <person name="Pratama A.A."/>
        </authorList>
    </citation>
    <scope>NUCLEOTIDE SEQUENCE [LARGE SCALE GENOMIC DNA]</scope>
    <source>
        <strain evidence="3 4">DSM 17804</strain>
    </source>
</reference>
<feature type="domain" description="ParB-like N-terminal" evidence="2">
    <location>
        <begin position="45"/>
        <end position="131"/>
    </location>
</feature>
<dbReference type="OrthoDB" id="9816288at2"/>
<dbReference type="InterPro" id="IPR003115">
    <property type="entry name" value="ParB_N"/>
</dbReference>
<dbReference type="AlphaFoldDB" id="A0A2I8EU24"/>
<evidence type="ECO:0000256" key="1">
    <source>
        <dbReference type="SAM" id="MobiDB-lite"/>
    </source>
</evidence>
<feature type="compositionally biased region" description="Basic residues" evidence="1">
    <location>
        <begin position="1"/>
        <end position="10"/>
    </location>
</feature>
<gene>
    <name evidence="3" type="ORF">C2L65_25305</name>
</gene>
<dbReference type="SMART" id="SM00470">
    <property type="entry name" value="ParB"/>
    <property type="match status" value="1"/>
</dbReference>
<sequence>MARQTARRAAKSADGDATGDPRAPEPRPDAPESPQASPWPALAIERRPLASLVPYARNARLHSDVQIGQIAASMREWGWTQPILVSEDDTIIAGHGRVLAALRLGLDDAPVMVARGWSASKIRAYVIADNRLAENASWDREMLGAELTELRDQFDLSLTGFTVGEIDAMTVGDLPDLGVEYDESAASSVKFIKCPECGHEFPR</sequence>
<dbReference type="KEGG" id="pter:C2L65_25305"/>
<dbReference type="CDD" id="cd16403">
    <property type="entry name" value="ParB_N_like_MT"/>
    <property type="match status" value="1"/>
</dbReference>
<protein>
    <recommendedName>
        <fullName evidence="2">ParB-like N-terminal domain-containing protein</fullName>
    </recommendedName>
</protein>
<dbReference type="Pfam" id="PF02195">
    <property type="entry name" value="ParB_N"/>
    <property type="match status" value="1"/>
</dbReference>
<proteinExistence type="predicted"/>
<evidence type="ECO:0000313" key="3">
    <source>
        <dbReference type="EMBL" id="AUT62892.1"/>
    </source>
</evidence>
<organism evidence="3 4">
    <name type="scientific">Paraburkholderia terrae</name>
    <dbReference type="NCBI Taxonomy" id="311230"/>
    <lineage>
        <taxon>Bacteria</taxon>
        <taxon>Pseudomonadati</taxon>
        <taxon>Pseudomonadota</taxon>
        <taxon>Betaproteobacteria</taxon>
        <taxon>Burkholderiales</taxon>
        <taxon>Burkholderiaceae</taxon>
        <taxon>Paraburkholderia</taxon>
    </lineage>
</organism>
<evidence type="ECO:0000259" key="2">
    <source>
        <dbReference type="SMART" id="SM00470"/>
    </source>
</evidence>
<dbReference type="InterPro" id="IPR036086">
    <property type="entry name" value="ParB/Sulfiredoxin_sf"/>
</dbReference>
<dbReference type="EMBL" id="CP026112">
    <property type="protein sequence ID" value="AUT62892.1"/>
    <property type="molecule type" value="Genomic_DNA"/>
</dbReference>
<name>A0A2I8EU24_9BURK</name>
<dbReference type="Proteomes" id="UP000243502">
    <property type="component" value="Chromosome 2"/>
</dbReference>
<feature type="region of interest" description="Disordered" evidence="1">
    <location>
        <begin position="1"/>
        <end position="41"/>
    </location>
</feature>
<dbReference type="RefSeq" id="WP_052426954.1">
    <property type="nucleotide sequence ID" value="NZ_CP026112.1"/>
</dbReference>
<accession>A0A2I8EU24</accession>
<dbReference type="Gene3D" id="3.90.1530.10">
    <property type="entry name" value="Conserved hypothetical protein from pyrococcus furiosus pfu- 392566-001, ParB domain"/>
    <property type="match status" value="1"/>
</dbReference>
<dbReference type="SUPFAM" id="SSF110849">
    <property type="entry name" value="ParB/Sulfiredoxin"/>
    <property type="match status" value="1"/>
</dbReference>
<evidence type="ECO:0000313" key="4">
    <source>
        <dbReference type="Proteomes" id="UP000243502"/>
    </source>
</evidence>